<dbReference type="SUPFAM" id="SSF58014">
    <property type="entry name" value="Coiled-coil domain of nucleotide exchange factor GrpE"/>
    <property type="match status" value="1"/>
</dbReference>
<dbReference type="GO" id="GO:0006457">
    <property type="term" value="P:protein folding"/>
    <property type="evidence" value="ECO:0007669"/>
    <property type="project" value="InterPro"/>
</dbReference>
<dbReference type="NCBIfam" id="NF010738">
    <property type="entry name" value="PRK14140.1"/>
    <property type="match status" value="1"/>
</dbReference>
<dbReference type="GO" id="GO:0000774">
    <property type="term" value="F:adenyl-nucleotide exchange factor activity"/>
    <property type="evidence" value="ECO:0007669"/>
    <property type="project" value="InterPro"/>
</dbReference>
<name>A0A417YUM8_9BACI</name>
<dbReference type="OrthoDB" id="9812586at2"/>
<evidence type="ECO:0000256" key="9">
    <source>
        <dbReference type="ARBA" id="ARBA00076414"/>
    </source>
</evidence>
<dbReference type="PRINTS" id="PR00773">
    <property type="entry name" value="GRPEPROTEIN"/>
</dbReference>
<proteinExistence type="inferred from homology"/>
<dbReference type="CDD" id="cd00446">
    <property type="entry name" value="GrpE"/>
    <property type="match status" value="1"/>
</dbReference>
<evidence type="ECO:0000256" key="14">
    <source>
        <dbReference type="SAM" id="MobiDB-lite"/>
    </source>
</evidence>
<evidence type="ECO:0000256" key="10">
    <source>
        <dbReference type="HAMAP-Rule" id="MF_01151"/>
    </source>
</evidence>
<dbReference type="RefSeq" id="WP_118920382.1">
    <property type="nucleotide sequence ID" value="NZ_QWEG01000005.1"/>
</dbReference>
<dbReference type="Gene3D" id="3.90.20.20">
    <property type="match status" value="1"/>
</dbReference>
<accession>A0A417YUM8</accession>
<keyword evidence="16" id="KW-1185">Reference proteome</keyword>
<feature type="region of interest" description="Disordered" evidence="14">
    <location>
        <begin position="1"/>
        <end position="44"/>
    </location>
</feature>
<comment type="subcellular location">
    <subcellularLocation>
        <location evidence="1 10">Cytoplasm</location>
    </subcellularLocation>
</comment>
<dbReference type="HAMAP" id="MF_01151">
    <property type="entry name" value="GrpE"/>
    <property type="match status" value="1"/>
</dbReference>
<feature type="compositionally biased region" description="Basic and acidic residues" evidence="14">
    <location>
        <begin position="1"/>
        <end position="28"/>
    </location>
</feature>
<dbReference type="PANTHER" id="PTHR21237:SF23">
    <property type="entry name" value="GRPE PROTEIN HOMOLOG, MITOCHONDRIAL"/>
    <property type="match status" value="1"/>
</dbReference>
<reference evidence="15 16" key="1">
    <citation type="journal article" date="2017" name="Int. J. Syst. Evol. Microbiol.">
        <title>Bacillus notoginsengisoli sp. nov., a novel bacterium isolated from the rhizosphere of Panax notoginseng.</title>
        <authorList>
            <person name="Zhang M.Y."/>
            <person name="Cheng J."/>
            <person name="Cai Y."/>
            <person name="Zhang T.Y."/>
            <person name="Wu Y.Y."/>
            <person name="Manikprabhu D."/>
            <person name="Li W.J."/>
            <person name="Zhang Y.X."/>
        </authorList>
    </citation>
    <scope>NUCLEOTIDE SEQUENCE [LARGE SCALE GENOMIC DNA]</scope>
    <source>
        <strain evidence="15 16">JCM 30743</strain>
    </source>
</reference>
<evidence type="ECO:0000256" key="13">
    <source>
        <dbReference type="SAM" id="Coils"/>
    </source>
</evidence>
<dbReference type="Proteomes" id="UP000284416">
    <property type="component" value="Unassembled WGS sequence"/>
</dbReference>
<keyword evidence="6 10" id="KW-0143">Chaperone</keyword>
<evidence type="ECO:0000256" key="8">
    <source>
        <dbReference type="ARBA" id="ARBA00072274"/>
    </source>
</evidence>
<evidence type="ECO:0000256" key="12">
    <source>
        <dbReference type="RuleBase" id="RU004478"/>
    </source>
</evidence>
<dbReference type="FunFam" id="2.30.22.10:FF:000001">
    <property type="entry name" value="Protein GrpE"/>
    <property type="match status" value="1"/>
</dbReference>
<evidence type="ECO:0000256" key="11">
    <source>
        <dbReference type="RuleBase" id="RU000639"/>
    </source>
</evidence>
<keyword evidence="13" id="KW-0175">Coiled coil</keyword>
<gene>
    <name evidence="10 15" type="primary">grpE</name>
    <name evidence="15" type="ORF">D1B31_08645</name>
</gene>
<dbReference type="InterPro" id="IPR000740">
    <property type="entry name" value="GrpE"/>
</dbReference>
<dbReference type="PROSITE" id="PS01071">
    <property type="entry name" value="GRPE"/>
    <property type="match status" value="1"/>
</dbReference>
<evidence type="ECO:0000313" key="15">
    <source>
        <dbReference type="EMBL" id="RHW41006.1"/>
    </source>
</evidence>
<evidence type="ECO:0000256" key="7">
    <source>
        <dbReference type="ARBA" id="ARBA00053401"/>
    </source>
</evidence>
<evidence type="ECO:0000256" key="4">
    <source>
        <dbReference type="ARBA" id="ARBA00022490"/>
    </source>
</evidence>
<comment type="similarity">
    <text evidence="2 10 12">Belongs to the GrpE family.</text>
</comment>
<dbReference type="GO" id="GO:0005737">
    <property type="term" value="C:cytoplasm"/>
    <property type="evidence" value="ECO:0007669"/>
    <property type="project" value="UniProtKB-SubCell"/>
</dbReference>
<dbReference type="EMBL" id="QWEG01000005">
    <property type="protein sequence ID" value="RHW41006.1"/>
    <property type="molecule type" value="Genomic_DNA"/>
</dbReference>
<evidence type="ECO:0000256" key="1">
    <source>
        <dbReference type="ARBA" id="ARBA00004496"/>
    </source>
</evidence>
<evidence type="ECO:0000256" key="3">
    <source>
        <dbReference type="ARBA" id="ARBA00011738"/>
    </source>
</evidence>
<dbReference type="Pfam" id="PF01025">
    <property type="entry name" value="GrpE"/>
    <property type="match status" value="1"/>
</dbReference>
<protein>
    <recommendedName>
        <fullName evidence="8 10">Protein GrpE</fullName>
    </recommendedName>
    <alternativeName>
        <fullName evidence="9 10">HSP-70 cofactor</fullName>
    </alternativeName>
</protein>
<evidence type="ECO:0000256" key="6">
    <source>
        <dbReference type="ARBA" id="ARBA00023186"/>
    </source>
</evidence>
<feature type="coiled-coil region" evidence="13">
    <location>
        <begin position="45"/>
        <end position="79"/>
    </location>
</feature>
<dbReference type="SUPFAM" id="SSF51064">
    <property type="entry name" value="Head domain of nucleotide exchange factor GrpE"/>
    <property type="match status" value="1"/>
</dbReference>
<sequence>MPLREVSKLTEEKKTDVTNMEEEHKEAEFANEETVADRTETPEETDFAAEKSAELQQMLEEVENRYVRLQADFDNYRRRVKLDAEAAEKYRAQSLITDILPTLDNFERALNLEVEGEHAASLKQGVEMVFRGLLDALKKEGLQAIEAVGKPFDPNFHQAVMQVEDDAFDSNTVVEEFQKGYLLKDKVIRHSMVKVNK</sequence>
<organism evidence="15 16">
    <name type="scientific">Neobacillus notoginsengisoli</name>
    <dbReference type="NCBI Taxonomy" id="1578198"/>
    <lineage>
        <taxon>Bacteria</taxon>
        <taxon>Bacillati</taxon>
        <taxon>Bacillota</taxon>
        <taxon>Bacilli</taxon>
        <taxon>Bacillales</taxon>
        <taxon>Bacillaceae</taxon>
        <taxon>Neobacillus</taxon>
    </lineage>
</organism>
<evidence type="ECO:0000313" key="16">
    <source>
        <dbReference type="Proteomes" id="UP000284416"/>
    </source>
</evidence>
<comment type="caution">
    <text evidence="15">The sequence shown here is derived from an EMBL/GenBank/DDBJ whole genome shotgun (WGS) entry which is preliminary data.</text>
</comment>
<dbReference type="PANTHER" id="PTHR21237">
    <property type="entry name" value="GRPE PROTEIN"/>
    <property type="match status" value="1"/>
</dbReference>
<keyword evidence="5 10" id="KW-0346">Stress response</keyword>
<dbReference type="InterPro" id="IPR009012">
    <property type="entry name" value="GrpE_head"/>
</dbReference>
<dbReference type="InterPro" id="IPR013805">
    <property type="entry name" value="GrpE_CC"/>
</dbReference>
<evidence type="ECO:0000256" key="2">
    <source>
        <dbReference type="ARBA" id="ARBA00009054"/>
    </source>
</evidence>
<dbReference type="Gene3D" id="2.30.22.10">
    <property type="entry name" value="Head domain of nucleotide exchange factor GrpE"/>
    <property type="match status" value="1"/>
</dbReference>
<evidence type="ECO:0000256" key="5">
    <source>
        <dbReference type="ARBA" id="ARBA00023016"/>
    </source>
</evidence>
<dbReference type="GO" id="GO:0051087">
    <property type="term" value="F:protein-folding chaperone binding"/>
    <property type="evidence" value="ECO:0007669"/>
    <property type="project" value="InterPro"/>
</dbReference>
<comment type="subunit">
    <text evidence="3 10">Homodimer.</text>
</comment>
<dbReference type="GO" id="GO:0051082">
    <property type="term" value="F:unfolded protein binding"/>
    <property type="evidence" value="ECO:0007669"/>
    <property type="project" value="TreeGrafter"/>
</dbReference>
<keyword evidence="4 10" id="KW-0963">Cytoplasm</keyword>
<dbReference type="AlphaFoldDB" id="A0A417YUM8"/>
<dbReference type="GO" id="GO:0042803">
    <property type="term" value="F:protein homodimerization activity"/>
    <property type="evidence" value="ECO:0007669"/>
    <property type="project" value="InterPro"/>
</dbReference>
<comment type="function">
    <text evidence="7 10 11">Participates actively in the response to hyperosmotic and heat shock by preventing the aggregation of stress-denatured proteins, in association with DnaK and GrpE. It is the nucleotide exchange factor for DnaK and may function as a thermosensor. Unfolded proteins bind initially to DnaJ; upon interaction with the DnaJ-bound protein, DnaK hydrolyzes its bound ATP, resulting in the formation of a stable complex. GrpE releases ADP from DnaK; ATP binding to DnaK triggers the release of the substrate protein, thus completing the reaction cycle. Several rounds of ATP-dependent interactions between DnaJ, DnaK and GrpE are required for fully efficient folding.</text>
</comment>